<evidence type="ECO:0000259" key="2">
    <source>
        <dbReference type="Pfam" id="PF26130"/>
    </source>
</evidence>
<proteinExistence type="predicted"/>
<gene>
    <name evidence="3" type="ORF">BUALT_Bualt12G0140900</name>
</gene>
<dbReference type="Proteomes" id="UP000826271">
    <property type="component" value="Unassembled WGS sequence"/>
</dbReference>
<evidence type="ECO:0000313" key="3">
    <source>
        <dbReference type="EMBL" id="KAG8373149.1"/>
    </source>
</evidence>
<dbReference type="AlphaFoldDB" id="A0AAV6WST2"/>
<evidence type="ECO:0000313" key="4">
    <source>
        <dbReference type="Proteomes" id="UP000826271"/>
    </source>
</evidence>
<reference evidence="3" key="1">
    <citation type="submission" date="2019-10" db="EMBL/GenBank/DDBJ databases">
        <authorList>
            <person name="Zhang R."/>
            <person name="Pan Y."/>
            <person name="Wang J."/>
            <person name="Ma R."/>
            <person name="Yu S."/>
        </authorList>
    </citation>
    <scope>NUCLEOTIDE SEQUENCE</scope>
    <source>
        <strain evidence="3">LA-IB0</strain>
        <tissue evidence="3">Leaf</tissue>
    </source>
</reference>
<protein>
    <recommendedName>
        <fullName evidence="2">PB1-like domain-containing protein</fullName>
    </recommendedName>
</protein>
<feature type="region of interest" description="Disordered" evidence="1">
    <location>
        <begin position="51"/>
        <end position="75"/>
    </location>
</feature>
<feature type="compositionally biased region" description="Polar residues" evidence="1">
    <location>
        <begin position="51"/>
        <end position="60"/>
    </location>
</feature>
<dbReference type="InterPro" id="IPR058594">
    <property type="entry name" value="PB1-like_dom_pln"/>
</dbReference>
<evidence type="ECO:0000256" key="1">
    <source>
        <dbReference type="SAM" id="MobiDB-lite"/>
    </source>
</evidence>
<accession>A0AAV6WST2</accession>
<sequence>MISGVQDHSDVVPNDKGGGHASIEKSEGENAEIFIGSVALDDCTVSPSEVASLNVSSNPENAKGGLASPEQSADLDPLTASDPIISISDGCGHLDNRGLQRTGKFNPKPKVQLQEDIYEGRESVSYSLGSHPVPPENKFTEKDSIHIQHIESANLMEMTQLDSGIHLESVPEIPAKLKASASSHENETGRSLRPRKGKVNLCELVDEPEDEVLVSGDSYEEYPIGKSDGLEATTRGEIEVTQGKAYSVLWYFQYLRKRKHEGGITSHVDYCEADEMSKLELNGMAKEIGLHGFFRFYYSKGGVNDTNGLILMDNDIHVMDLAKFVDKNRMVRVFIDHQKLTQAEFVGEVDKKFEEHTVELTTTLGGPVFEHVDGLRDEQPDEVRVEQLDEARVEQLDEDERMQRDQSVHSERKPSIECVDIVNDRVTSDTESEQLVGSDSDFSEGLVDSELEMSDDDIIFYANTDHEV</sequence>
<name>A0AAV6WST2_9LAMI</name>
<feature type="region of interest" description="Disordered" evidence="1">
    <location>
        <begin position="1"/>
        <end position="25"/>
    </location>
</feature>
<feature type="domain" description="PB1-like" evidence="2">
    <location>
        <begin position="257"/>
        <end position="337"/>
    </location>
</feature>
<dbReference type="EMBL" id="WHWC01000012">
    <property type="protein sequence ID" value="KAG8373149.1"/>
    <property type="molecule type" value="Genomic_DNA"/>
</dbReference>
<comment type="caution">
    <text evidence="3">The sequence shown here is derived from an EMBL/GenBank/DDBJ whole genome shotgun (WGS) entry which is preliminary data.</text>
</comment>
<organism evidence="3 4">
    <name type="scientific">Buddleja alternifolia</name>
    <dbReference type="NCBI Taxonomy" id="168488"/>
    <lineage>
        <taxon>Eukaryota</taxon>
        <taxon>Viridiplantae</taxon>
        <taxon>Streptophyta</taxon>
        <taxon>Embryophyta</taxon>
        <taxon>Tracheophyta</taxon>
        <taxon>Spermatophyta</taxon>
        <taxon>Magnoliopsida</taxon>
        <taxon>eudicotyledons</taxon>
        <taxon>Gunneridae</taxon>
        <taxon>Pentapetalae</taxon>
        <taxon>asterids</taxon>
        <taxon>lamiids</taxon>
        <taxon>Lamiales</taxon>
        <taxon>Scrophulariaceae</taxon>
        <taxon>Buddlejeae</taxon>
        <taxon>Buddleja</taxon>
    </lineage>
</organism>
<keyword evidence="4" id="KW-1185">Reference proteome</keyword>
<dbReference type="Pfam" id="PF26130">
    <property type="entry name" value="PB1-like"/>
    <property type="match status" value="1"/>
</dbReference>